<accession>A0A090KND9</accession>
<evidence type="ECO:0000313" key="2">
    <source>
        <dbReference type="Proteomes" id="UP000040576"/>
    </source>
</evidence>
<evidence type="ECO:0000313" key="1">
    <source>
        <dbReference type="EMBL" id="CEE00199.1"/>
    </source>
</evidence>
<keyword evidence="2" id="KW-1185">Reference proteome</keyword>
<protein>
    <submittedName>
        <fullName evidence="1">Uncharacterized protein</fullName>
    </submittedName>
</protein>
<dbReference type="Proteomes" id="UP000040576">
    <property type="component" value="Unassembled WGS sequence"/>
</dbReference>
<dbReference type="AlphaFoldDB" id="A0A090KND9"/>
<gene>
    <name evidence="1" type="ORF">BT1A1_0338</name>
</gene>
<organism evidence="1 2">
    <name type="scientific">Caldibacillus thermoamylovorans</name>
    <dbReference type="NCBI Taxonomy" id="35841"/>
    <lineage>
        <taxon>Bacteria</taxon>
        <taxon>Bacillati</taxon>
        <taxon>Bacillota</taxon>
        <taxon>Bacilli</taxon>
        <taxon>Bacillales</taxon>
        <taxon>Bacillaceae</taxon>
        <taxon>Caldibacillus</taxon>
    </lineage>
</organism>
<name>A0A090KND9_9BACI</name>
<sequence length="49" mass="5863">MVYSPTKFPYQLLNYEIMQLGLDRYKIHFNPTVMRTVTRNDGEEPDKIV</sequence>
<dbReference type="EMBL" id="CCRF01000010">
    <property type="protein sequence ID" value="CEE00199.1"/>
    <property type="molecule type" value="Genomic_DNA"/>
</dbReference>
<proteinExistence type="predicted"/>
<reference evidence="1 2" key="1">
    <citation type="submission" date="2014-07" db="EMBL/GenBank/DDBJ databases">
        <authorList>
            <person name="Wibberg Daniel"/>
        </authorList>
    </citation>
    <scope>NUCLEOTIDE SEQUENCE [LARGE SCALE GENOMIC DNA]</scope>
</reference>